<dbReference type="Pfam" id="PF06082">
    <property type="entry name" value="YjbH"/>
    <property type="match status" value="1"/>
</dbReference>
<comment type="caution">
    <text evidence="1">The sequence shown here is derived from an EMBL/GenBank/DDBJ whole genome shotgun (WGS) entry which is preliminary data.</text>
</comment>
<evidence type="ECO:0000313" key="1">
    <source>
        <dbReference type="EMBL" id="RWY43180.1"/>
    </source>
</evidence>
<dbReference type="EMBL" id="SBLC01000005">
    <property type="protein sequence ID" value="RWY43180.1"/>
    <property type="molecule type" value="Genomic_DNA"/>
</dbReference>
<dbReference type="OrthoDB" id="19542at2"/>
<evidence type="ECO:0000313" key="2">
    <source>
        <dbReference type="Proteomes" id="UP000287168"/>
    </source>
</evidence>
<reference evidence="1 2" key="1">
    <citation type="journal article" date="2015" name="Int. J. Syst. Evol. Microbiol.">
        <title>Gemmobacter intermedius sp. nov., isolated from a white stork (Ciconia ciconia).</title>
        <authorList>
            <person name="Kampfer P."/>
            <person name="Jerzak L."/>
            <person name="Wilharm G."/>
            <person name="Golke J."/>
            <person name="Busse H.J."/>
            <person name="Glaeser S.P."/>
        </authorList>
    </citation>
    <scope>NUCLEOTIDE SEQUENCE [LARGE SCALE GENOMIC DNA]</scope>
    <source>
        <strain evidence="1 2">119/4</strain>
    </source>
</reference>
<dbReference type="Proteomes" id="UP000287168">
    <property type="component" value="Unassembled WGS sequence"/>
</dbReference>
<sequence length="715" mass="78700">MRFEFVSLSLVGAGFALAVLTPLPGRAEMAPGVNLRAGSGLIEMPSALPQPDGRISVSVSQAGGVLRNAVSFQITPRLQAGFRYTGFRLPQNAAGIEGGYGPGAKYFDRAFDLSYLLVRQGRWWPAVSLGLRDFAGTGMDGAEYLVASHRLSPRLTVTAGLGWGQMGSRSPLFSTGERLAERSSVTGGTPNIRQWFRGPAAPFAGIEWQVSPRLGLKAEWSSDAYRELSGDQRLFPARSPMNFGADYRLTENMTLGAYALYGSRLGVSLQMGLNPRLRGATGLRGGAPLPLSHRPDPVADPAAWSDAWTEQGSARAVRAIAPAVQRALAEEGLRAMALSVSGPVLRIRVRNLRYHSGGQAIGRAARALSRSLPSSVEYFDLVPDERGLDLSVIRLRRSDLEALDHQPDQTGRLWQQLRLSEAVPAAAPPMTEFSPAKRLSWAIAPYFRYSLFDPDSPFRFDTGLRLRGQWHFARGLSLAGAIEGRLAGTMGRETRSSNSVLPHVRTDDYLRNRRDLRLRDLYLSWYMRPGPELYGHITAGWLERGYGGVSAELLWKPVNSRLALGAEVYHLRQRSFSGFADFGRLRAKGGHLSAYYELPKGYLAQLDLGRYLAGDYGATLTLEREFASGWRVGAFATLSNVSRQAFGEGSFDKGIRVTLPLNWVAGLPTRRKISTTVRMLQRDGGQRPEVPGRLYETVRGWHADRLGRERGLLWR</sequence>
<protein>
    <submittedName>
        <fullName evidence="1">YjbH domain-containing protein</fullName>
    </submittedName>
</protein>
<keyword evidence="2" id="KW-1185">Reference proteome</keyword>
<proteinExistence type="predicted"/>
<dbReference type="AlphaFoldDB" id="A0A444ME62"/>
<dbReference type="InterPro" id="IPR010344">
    <property type="entry name" value="YbjH"/>
</dbReference>
<gene>
    <name evidence="1" type="ORF">EP867_04500</name>
</gene>
<organism evidence="1 2">
    <name type="scientific">Falsigemmobacter intermedius</name>
    <dbReference type="NCBI Taxonomy" id="1553448"/>
    <lineage>
        <taxon>Bacteria</taxon>
        <taxon>Pseudomonadati</taxon>
        <taxon>Pseudomonadota</taxon>
        <taxon>Alphaproteobacteria</taxon>
        <taxon>Rhodobacterales</taxon>
        <taxon>Paracoccaceae</taxon>
        <taxon>Falsigemmobacter</taxon>
    </lineage>
</organism>
<dbReference type="RefSeq" id="WP_128487016.1">
    <property type="nucleotide sequence ID" value="NZ_JBHLXB010000008.1"/>
</dbReference>
<name>A0A444ME62_9RHOB</name>
<accession>A0A444ME62</accession>